<dbReference type="GO" id="GO:0006742">
    <property type="term" value="P:NADP+ catabolic process"/>
    <property type="evidence" value="ECO:0007669"/>
    <property type="project" value="TreeGrafter"/>
</dbReference>
<keyword evidence="7" id="KW-1185">Reference proteome</keyword>
<dbReference type="Pfam" id="PF00293">
    <property type="entry name" value="NUDIX"/>
    <property type="match status" value="1"/>
</dbReference>
<keyword evidence="3 6" id="KW-0378">Hydrolase</keyword>
<dbReference type="SUPFAM" id="SSF55811">
    <property type="entry name" value="Nudix"/>
    <property type="match status" value="1"/>
</dbReference>
<dbReference type="AlphaFoldDB" id="A0AA39X9I8"/>
<evidence type="ECO:0000256" key="1">
    <source>
        <dbReference type="ARBA" id="ARBA00001946"/>
    </source>
</evidence>
<evidence type="ECO:0000256" key="2">
    <source>
        <dbReference type="ARBA" id="ARBA00022723"/>
    </source>
</evidence>
<dbReference type="InterPro" id="IPR050241">
    <property type="entry name" value="NAD-cap_RNA_hydrolase_NudC"/>
</dbReference>
<protein>
    <submittedName>
        <fullName evidence="6">NUDIX hydrolase domain-like protein</fullName>
    </submittedName>
</protein>
<dbReference type="GO" id="GO:0005829">
    <property type="term" value="C:cytosol"/>
    <property type="evidence" value="ECO:0007669"/>
    <property type="project" value="TreeGrafter"/>
</dbReference>
<sequence>MSTTIIRTTQNFSFADSLRLFNVSSDAYLSANPTITTLVVSVVVMHNSRVLLIQRAATDGFPLQWECPGGGVDDGDVTLLHAAGRELREESGLIMSHAEAVLDDSTEWEHGNGRCRKITFLARIDSVSQAPLMPAVTLEPTEHQDFVWATKEEVERGLCDGRKLDFAYVGQSDTILHAFGSI</sequence>
<dbReference type="GO" id="GO:0019677">
    <property type="term" value="P:NAD+ catabolic process"/>
    <property type="evidence" value="ECO:0007669"/>
    <property type="project" value="TreeGrafter"/>
</dbReference>
<evidence type="ECO:0000256" key="3">
    <source>
        <dbReference type="ARBA" id="ARBA00022801"/>
    </source>
</evidence>
<reference evidence="6" key="1">
    <citation type="submission" date="2023-06" db="EMBL/GenBank/DDBJ databases">
        <title>Genome-scale phylogeny and comparative genomics of the fungal order Sordariales.</title>
        <authorList>
            <consortium name="Lawrence Berkeley National Laboratory"/>
            <person name="Hensen N."/>
            <person name="Bonometti L."/>
            <person name="Westerberg I."/>
            <person name="Brannstrom I.O."/>
            <person name="Guillou S."/>
            <person name="Cros-Aarteil S."/>
            <person name="Calhoun S."/>
            <person name="Haridas S."/>
            <person name="Kuo A."/>
            <person name="Mondo S."/>
            <person name="Pangilinan J."/>
            <person name="Riley R."/>
            <person name="LaButti K."/>
            <person name="Andreopoulos B."/>
            <person name="Lipzen A."/>
            <person name="Chen C."/>
            <person name="Yanf M."/>
            <person name="Daum C."/>
            <person name="Ng V."/>
            <person name="Clum A."/>
            <person name="Steindorff A."/>
            <person name="Ohm R."/>
            <person name="Martin F."/>
            <person name="Silar P."/>
            <person name="Natvig D."/>
            <person name="Lalanne C."/>
            <person name="Gautier V."/>
            <person name="Ament-velasquez S.L."/>
            <person name="Kruys A."/>
            <person name="Hutchinson M.I."/>
            <person name="Powell A.J."/>
            <person name="Barry K."/>
            <person name="Miller A.N."/>
            <person name="Grigoriev I.V."/>
            <person name="Debuchy R."/>
            <person name="Gladieux P."/>
            <person name="Thoren M.H."/>
            <person name="Johannesson H."/>
        </authorList>
    </citation>
    <scope>NUCLEOTIDE SEQUENCE</scope>
    <source>
        <strain evidence="6">SMH3391-2</strain>
    </source>
</reference>
<evidence type="ECO:0000313" key="7">
    <source>
        <dbReference type="Proteomes" id="UP001174934"/>
    </source>
</evidence>
<feature type="domain" description="Nudix hydrolase" evidence="5">
    <location>
        <begin position="35"/>
        <end position="172"/>
    </location>
</feature>
<keyword evidence="2" id="KW-0479">Metal-binding</keyword>
<evidence type="ECO:0000259" key="5">
    <source>
        <dbReference type="PROSITE" id="PS51462"/>
    </source>
</evidence>
<keyword evidence="4" id="KW-0460">Magnesium</keyword>
<proteinExistence type="predicted"/>
<organism evidence="6 7">
    <name type="scientific">Bombardia bombarda</name>
    <dbReference type="NCBI Taxonomy" id="252184"/>
    <lineage>
        <taxon>Eukaryota</taxon>
        <taxon>Fungi</taxon>
        <taxon>Dikarya</taxon>
        <taxon>Ascomycota</taxon>
        <taxon>Pezizomycotina</taxon>
        <taxon>Sordariomycetes</taxon>
        <taxon>Sordariomycetidae</taxon>
        <taxon>Sordariales</taxon>
        <taxon>Lasiosphaeriaceae</taxon>
        <taxon>Bombardia</taxon>
    </lineage>
</organism>
<name>A0AA39X9I8_9PEZI</name>
<evidence type="ECO:0000256" key="4">
    <source>
        <dbReference type="ARBA" id="ARBA00022842"/>
    </source>
</evidence>
<dbReference type="InterPro" id="IPR015797">
    <property type="entry name" value="NUDIX_hydrolase-like_dom_sf"/>
</dbReference>
<dbReference type="GO" id="GO:0035529">
    <property type="term" value="F:NADH pyrophosphatase activity"/>
    <property type="evidence" value="ECO:0007669"/>
    <property type="project" value="TreeGrafter"/>
</dbReference>
<dbReference type="EMBL" id="JAULSR010000002">
    <property type="protein sequence ID" value="KAK0629412.1"/>
    <property type="molecule type" value="Genomic_DNA"/>
</dbReference>
<gene>
    <name evidence="6" type="ORF">B0T17DRAFT_185404</name>
</gene>
<dbReference type="PANTHER" id="PTHR42904">
    <property type="entry name" value="NUDIX HYDROLASE, NUDC SUBFAMILY"/>
    <property type="match status" value="1"/>
</dbReference>
<evidence type="ECO:0000313" key="6">
    <source>
        <dbReference type="EMBL" id="KAK0629412.1"/>
    </source>
</evidence>
<dbReference type="PANTHER" id="PTHR42904:SF1">
    <property type="entry name" value="NUCLEOSIDE DIPHOSPHATE-LINKED MOIETY X MOTIF 17"/>
    <property type="match status" value="1"/>
</dbReference>
<dbReference type="Gene3D" id="3.90.79.10">
    <property type="entry name" value="Nucleoside Triphosphate Pyrophosphohydrolase"/>
    <property type="match status" value="1"/>
</dbReference>
<comment type="caution">
    <text evidence="6">The sequence shown here is derived from an EMBL/GenBank/DDBJ whole genome shotgun (WGS) entry which is preliminary data.</text>
</comment>
<dbReference type="GO" id="GO:0005777">
    <property type="term" value="C:peroxisome"/>
    <property type="evidence" value="ECO:0007669"/>
    <property type="project" value="TreeGrafter"/>
</dbReference>
<comment type="cofactor">
    <cofactor evidence="1">
        <name>Mg(2+)</name>
        <dbReference type="ChEBI" id="CHEBI:18420"/>
    </cofactor>
</comment>
<dbReference type="CDD" id="cd02883">
    <property type="entry name" value="NUDIX_Hydrolase"/>
    <property type="match status" value="1"/>
</dbReference>
<dbReference type="PROSITE" id="PS51462">
    <property type="entry name" value="NUDIX"/>
    <property type="match status" value="1"/>
</dbReference>
<dbReference type="Proteomes" id="UP001174934">
    <property type="component" value="Unassembled WGS sequence"/>
</dbReference>
<dbReference type="GO" id="GO:0046872">
    <property type="term" value="F:metal ion binding"/>
    <property type="evidence" value="ECO:0007669"/>
    <property type="project" value="UniProtKB-KW"/>
</dbReference>
<dbReference type="InterPro" id="IPR000086">
    <property type="entry name" value="NUDIX_hydrolase_dom"/>
</dbReference>
<accession>A0AA39X9I8</accession>